<keyword evidence="5 6" id="KW-0472">Membrane</keyword>
<feature type="transmembrane region" description="Helical" evidence="6">
    <location>
        <begin position="37"/>
        <end position="66"/>
    </location>
</feature>
<dbReference type="PANTHER" id="PTHR42688:SF1">
    <property type="entry name" value="BLR5212 PROTEIN"/>
    <property type="match status" value="1"/>
</dbReference>
<evidence type="ECO:0000256" key="3">
    <source>
        <dbReference type="ARBA" id="ARBA00022692"/>
    </source>
</evidence>
<dbReference type="SUPFAM" id="SSF103473">
    <property type="entry name" value="MFS general substrate transporter"/>
    <property type="match status" value="1"/>
</dbReference>
<keyword evidence="2" id="KW-1003">Cell membrane</keyword>
<comment type="subcellular location">
    <subcellularLocation>
        <location evidence="1">Cell membrane</location>
        <topology evidence="1">Multi-pass membrane protein</topology>
    </subcellularLocation>
</comment>
<dbReference type="Proteomes" id="UP000233750">
    <property type="component" value="Unassembled WGS sequence"/>
</dbReference>
<dbReference type="GO" id="GO:0005886">
    <property type="term" value="C:plasma membrane"/>
    <property type="evidence" value="ECO:0007669"/>
    <property type="project" value="UniProtKB-SubCell"/>
</dbReference>
<dbReference type="InterPro" id="IPR036259">
    <property type="entry name" value="MFS_trans_sf"/>
</dbReference>
<feature type="transmembrane region" description="Helical" evidence="6">
    <location>
        <begin position="254"/>
        <end position="271"/>
    </location>
</feature>
<keyword evidence="10" id="KW-1185">Reference proteome</keyword>
<dbReference type="AlphaFoldDB" id="A0A2N3WLH2"/>
<proteinExistence type="predicted"/>
<feature type="transmembrane region" description="Helical" evidence="6">
    <location>
        <begin position="339"/>
        <end position="362"/>
    </location>
</feature>
<dbReference type="GO" id="GO:0022857">
    <property type="term" value="F:transmembrane transporter activity"/>
    <property type="evidence" value="ECO:0007669"/>
    <property type="project" value="InterPro"/>
</dbReference>
<dbReference type="CDD" id="cd17370">
    <property type="entry name" value="MFS_MJ1317_like"/>
    <property type="match status" value="1"/>
</dbReference>
<feature type="domain" description="Major facilitator superfamily (MFS) profile" evidence="7">
    <location>
        <begin position="16"/>
        <end position="391"/>
    </location>
</feature>
<feature type="transmembrane region" description="Helical" evidence="6">
    <location>
        <begin position="368"/>
        <end position="387"/>
    </location>
</feature>
<evidence type="ECO:0000256" key="4">
    <source>
        <dbReference type="ARBA" id="ARBA00022989"/>
    </source>
</evidence>
<feature type="transmembrane region" description="Helical" evidence="6">
    <location>
        <begin position="278"/>
        <end position="296"/>
    </location>
</feature>
<dbReference type="PANTHER" id="PTHR42688">
    <property type="entry name" value="CONSERVED PROTEIN"/>
    <property type="match status" value="1"/>
</dbReference>
<dbReference type="Gene3D" id="1.20.1250.20">
    <property type="entry name" value="MFS general substrate transporter like domains"/>
    <property type="match status" value="2"/>
</dbReference>
<evidence type="ECO:0000313" key="8">
    <source>
        <dbReference type="EMBL" id="MBB2500786.1"/>
    </source>
</evidence>
<feature type="transmembrane region" description="Helical" evidence="6">
    <location>
        <begin position="87"/>
        <end position="113"/>
    </location>
</feature>
<feature type="transmembrane region" description="Helical" evidence="6">
    <location>
        <begin position="173"/>
        <end position="196"/>
    </location>
</feature>
<evidence type="ECO:0000313" key="9">
    <source>
        <dbReference type="EMBL" id="PKV94723.1"/>
    </source>
</evidence>
<accession>A0A2N3WLH2</accession>
<name>A0A2N3WLH2_9PSEU</name>
<comment type="caution">
    <text evidence="9">The sequence shown here is derived from an EMBL/GenBank/DDBJ whole genome shotgun (WGS) entry which is preliminary data.</text>
</comment>
<evidence type="ECO:0000313" key="10">
    <source>
        <dbReference type="Proteomes" id="UP000233750"/>
    </source>
</evidence>
<dbReference type="InterPro" id="IPR020846">
    <property type="entry name" value="MFS_dom"/>
</dbReference>
<keyword evidence="4 6" id="KW-1133">Transmembrane helix</keyword>
<feature type="transmembrane region" description="Helical" evidence="6">
    <location>
        <begin position="302"/>
        <end position="327"/>
    </location>
</feature>
<reference evidence="9 10" key="1">
    <citation type="submission" date="2017-12" db="EMBL/GenBank/DDBJ databases">
        <title>Sequencing the genomes of 1000 Actinobacteria strains.</title>
        <authorList>
            <person name="Klenk H.-P."/>
        </authorList>
    </citation>
    <scope>NUCLEOTIDE SEQUENCE [LARGE SCALE GENOMIC DNA]</scope>
    <source>
        <strain evidence="9 10">DSM 45165</strain>
    </source>
</reference>
<dbReference type="EMBL" id="PJMY01000003">
    <property type="protein sequence ID" value="PKV94723.1"/>
    <property type="molecule type" value="Genomic_DNA"/>
</dbReference>
<accession>A0A8E1VYR2</accession>
<feature type="transmembrane region" description="Helical" evidence="6">
    <location>
        <begin position="218"/>
        <end position="242"/>
    </location>
</feature>
<keyword evidence="3 6" id="KW-0812">Transmembrane</keyword>
<feature type="transmembrane region" description="Helical" evidence="6">
    <location>
        <begin position="12"/>
        <end position="31"/>
    </location>
</feature>
<sequence length="407" mass="42727">MADKARGRRLSAGLKFVLMVGVMSFFADFTYESSRAVIGPFLGLLGAGALAIAVVTGFGELLGYGLRVVSGRGADRTGRYWPITISGYVLQMSVVPLLALAGSWQVAALLVILERVGKAIRNPPRDAMLSHAAKQIGYGWGFGVHEALDQFGAMFGPLLIALVLASSRHDYRLAFAVLAVPAAIMLCLLGVARLVYPRPQDLEPSTAPVQAHGFPRRFWLYLAAAALVAAGFADFPVIAFHFQQAGAVSADLTPIFYAVAMAVSGAGSLLFGRLFDRFGIGLLIPLTVVAAAYAPLAFLGGFWPALIGMCLWGLGMGVHESIIPAAVAPMVPADRRASAYGLFTGVYGVAWFAGSAAIGALFSVSLTIVVLFSVVAQLAAVPLLILVRRRHEASDGTSSAPPRPAPG</sequence>
<evidence type="ECO:0000313" key="11">
    <source>
        <dbReference type="Proteomes" id="UP000550260"/>
    </source>
</evidence>
<evidence type="ECO:0000256" key="6">
    <source>
        <dbReference type="SAM" id="Phobius"/>
    </source>
</evidence>
<protein>
    <submittedName>
        <fullName evidence="9">MFS transporter</fullName>
    </submittedName>
</protein>
<dbReference type="InterPro" id="IPR011701">
    <property type="entry name" value="MFS"/>
</dbReference>
<dbReference type="InterPro" id="IPR052425">
    <property type="entry name" value="Uncharacterized_MFS-type"/>
</dbReference>
<reference evidence="8 11" key="2">
    <citation type="submission" date="2020-08" db="EMBL/GenBank/DDBJ databases">
        <title>Amycolatopsis echigonensis JCM 21831.</title>
        <authorList>
            <person name="Tedsree N."/>
            <person name="Kuncharoen N."/>
            <person name="Likhitwitayawuid K."/>
            <person name="Tanasupawat S."/>
        </authorList>
    </citation>
    <scope>NUCLEOTIDE SEQUENCE [LARGE SCALE GENOMIC DNA]</scope>
    <source>
        <strain evidence="8 11">JCM 21831</strain>
    </source>
</reference>
<dbReference type="PROSITE" id="PS50850">
    <property type="entry name" value="MFS"/>
    <property type="match status" value="1"/>
</dbReference>
<organism evidence="9 10">
    <name type="scientific">Amycolatopsis echigonensis</name>
    <dbReference type="NCBI Taxonomy" id="2576905"/>
    <lineage>
        <taxon>Bacteria</taxon>
        <taxon>Bacillati</taxon>
        <taxon>Actinomycetota</taxon>
        <taxon>Actinomycetes</taxon>
        <taxon>Pseudonocardiales</taxon>
        <taxon>Pseudonocardiaceae</taxon>
        <taxon>Amycolatopsis</taxon>
    </lineage>
</organism>
<evidence type="ECO:0000256" key="1">
    <source>
        <dbReference type="ARBA" id="ARBA00004651"/>
    </source>
</evidence>
<evidence type="ECO:0000259" key="7">
    <source>
        <dbReference type="PROSITE" id="PS50850"/>
    </source>
</evidence>
<evidence type="ECO:0000256" key="5">
    <source>
        <dbReference type="ARBA" id="ARBA00023136"/>
    </source>
</evidence>
<dbReference type="Pfam" id="PF07690">
    <property type="entry name" value="MFS_1"/>
    <property type="match status" value="1"/>
</dbReference>
<dbReference type="EMBL" id="JACJHR010000021">
    <property type="protein sequence ID" value="MBB2500786.1"/>
    <property type="molecule type" value="Genomic_DNA"/>
</dbReference>
<dbReference type="Proteomes" id="UP000550260">
    <property type="component" value="Unassembled WGS sequence"/>
</dbReference>
<gene>
    <name evidence="9" type="ORF">ATK30_5604</name>
    <name evidence="8" type="ORF">H5411_16825</name>
</gene>
<evidence type="ECO:0000256" key="2">
    <source>
        <dbReference type="ARBA" id="ARBA00022475"/>
    </source>
</evidence>